<proteinExistence type="predicted"/>
<dbReference type="EMBL" id="QTSX02002847">
    <property type="protein sequence ID" value="KAJ9074767.1"/>
    <property type="molecule type" value="Genomic_DNA"/>
</dbReference>
<gene>
    <name evidence="1" type="ORF">DSO57_1003045</name>
</gene>
<evidence type="ECO:0000313" key="1">
    <source>
        <dbReference type="EMBL" id="KAJ9074767.1"/>
    </source>
</evidence>
<name>A0ACC2TJI9_9FUNG</name>
<reference evidence="1" key="1">
    <citation type="submission" date="2022-04" db="EMBL/GenBank/DDBJ databases">
        <title>Genome of the entomopathogenic fungus Entomophthora muscae.</title>
        <authorList>
            <person name="Elya C."/>
            <person name="Lovett B.R."/>
            <person name="Lee E."/>
            <person name="Macias A.M."/>
            <person name="Hajek A.E."/>
            <person name="De Bivort B.L."/>
            <person name="Kasson M.T."/>
            <person name="De Fine Licht H.H."/>
            <person name="Stajich J.E."/>
        </authorList>
    </citation>
    <scope>NUCLEOTIDE SEQUENCE</scope>
    <source>
        <strain evidence="1">Berkeley</strain>
    </source>
</reference>
<evidence type="ECO:0000313" key="2">
    <source>
        <dbReference type="Proteomes" id="UP001165960"/>
    </source>
</evidence>
<comment type="caution">
    <text evidence="1">The sequence shown here is derived from an EMBL/GenBank/DDBJ whole genome shotgun (WGS) entry which is preliminary data.</text>
</comment>
<keyword evidence="2" id="KW-1185">Reference proteome</keyword>
<sequence length="453" mass="52613">MIPKKISDLGNYPYAKASFWQRCMMRLPVKVMIYSMMMPVPLSFITLIYLLSVDNWSLLQHLVFIWSICEIAFFLSWKKIQVPFKRKPFSRDLATRVDLAKRFLAHAGNIQEVFTGWMLERPDGPLHMEYFKPLINYFFFDKKAEEMTPEEVVEAEKVYKLFNEKIPSNPDPSQPLKSFKLIEQTADNIPYHPKPLLLYLTVRAFQELTSSILTRLGFRRYATRGLAYWLLPGNSAKPPVMYIHGLGMGYLTYLKKIYAILAANPGRGMILVDLPHVGMAPVDVILDYDQTIKAVDAMFTRHRLEKVVLVSHSYGTLMASWLVQQRPQYLAHTHLVDPVCFMMWKSNLIYSFLFEEPKCMFHESMRFTLSKDPLISQTLSKAVYGYECVLFPEDITIPTTVYLAEDDWVIDVASTKEYLEKRLPEHCNLVLFDTFHGGVLFQTDHCLELISHI</sequence>
<accession>A0ACC2TJI9</accession>
<protein>
    <submittedName>
        <fullName evidence="1">Uncharacterized protein</fullName>
    </submittedName>
</protein>
<dbReference type="Proteomes" id="UP001165960">
    <property type="component" value="Unassembled WGS sequence"/>
</dbReference>
<organism evidence="1 2">
    <name type="scientific">Entomophthora muscae</name>
    <dbReference type="NCBI Taxonomy" id="34485"/>
    <lineage>
        <taxon>Eukaryota</taxon>
        <taxon>Fungi</taxon>
        <taxon>Fungi incertae sedis</taxon>
        <taxon>Zoopagomycota</taxon>
        <taxon>Entomophthoromycotina</taxon>
        <taxon>Entomophthoromycetes</taxon>
        <taxon>Entomophthorales</taxon>
        <taxon>Entomophthoraceae</taxon>
        <taxon>Entomophthora</taxon>
    </lineage>
</organism>